<dbReference type="PANTHER" id="PTHR30483:SF37">
    <property type="entry name" value="ABC TRANSPORTER SUBSTRATE-BINDING PROTEIN"/>
    <property type="match status" value="1"/>
</dbReference>
<organism evidence="5 6">
    <name type="scientific">Afipia massiliensis</name>
    <dbReference type="NCBI Taxonomy" id="211460"/>
    <lineage>
        <taxon>Bacteria</taxon>
        <taxon>Pseudomonadati</taxon>
        <taxon>Pseudomonadota</taxon>
        <taxon>Alphaproteobacteria</taxon>
        <taxon>Hyphomicrobiales</taxon>
        <taxon>Nitrobacteraceae</taxon>
        <taxon>Afipia</taxon>
    </lineage>
</organism>
<comment type="similarity">
    <text evidence="1">Belongs to the leucine-binding protein family.</text>
</comment>
<dbReference type="InterPro" id="IPR028081">
    <property type="entry name" value="Leu-bd"/>
</dbReference>
<dbReference type="RefSeq" id="WP_056296618.1">
    <property type="nucleotide sequence ID" value="NZ_JACHIJ010000005.1"/>
</dbReference>
<accession>A0A840N4L3</accession>
<proteinExistence type="inferred from homology"/>
<dbReference type="Gene3D" id="3.40.50.2300">
    <property type="match status" value="2"/>
</dbReference>
<evidence type="ECO:0000313" key="6">
    <source>
        <dbReference type="Proteomes" id="UP000521227"/>
    </source>
</evidence>
<dbReference type="Proteomes" id="UP000521227">
    <property type="component" value="Unassembled WGS sequence"/>
</dbReference>
<protein>
    <submittedName>
        <fullName evidence="5">Branched-chain amino acid transport system substrate-binding protein</fullName>
    </submittedName>
</protein>
<dbReference type="InterPro" id="IPR051010">
    <property type="entry name" value="BCAA_transport"/>
</dbReference>
<feature type="domain" description="Leucine-binding protein" evidence="4">
    <location>
        <begin position="39"/>
        <end position="377"/>
    </location>
</feature>
<evidence type="ECO:0000256" key="2">
    <source>
        <dbReference type="ARBA" id="ARBA00022729"/>
    </source>
</evidence>
<dbReference type="PANTHER" id="PTHR30483">
    <property type="entry name" value="LEUCINE-SPECIFIC-BINDING PROTEIN"/>
    <property type="match status" value="1"/>
</dbReference>
<comment type="caution">
    <text evidence="5">The sequence shown here is derived from an EMBL/GenBank/DDBJ whole genome shotgun (WGS) entry which is preliminary data.</text>
</comment>
<evidence type="ECO:0000313" key="5">
    <source>
        <dbReference type="EMBL" id="MBB5053487.1"/>
    </source>
</evidence>
<dbReference type="PROSITE" id="PS51318">
    <property type="entry name" value="TAT"/>
    <property type="match status" value="1"/>
</dbReference>
<keyword evidence="2" id="KW-0732">Signal</keyword>
<evidence type="ECO:0000256" key="1">
    <source>
        <dbReference type="ARBA" id="ARBA00010062"/>
    </source>
</evidence>
<evidence type="ECO:0000259" key="4">
    <source>
        <dbReference type="Pfam" id="PF13458"/>
    </source>
</evidence>
<keyword evidence="3" id="KW-0813">Transport</keyword>
<name>A0A840N4L3_9BRAD</name>
<dbReference type="SUPFAM" id="SSF53822">
    <property type="entry name" value="Periplasmic binding protein-like I"/>
    <property type="match status" value="1"/>
</dbReference>
<keyword evidence="3" id="KW-0029">Amino-acid transport</keyword>
<dbReference type="InterPro" id="IPR006311">
    <property type="entry name" value="TAT_signal"/>
</dbReference>
<dbReference type="GO" id="GO:0006865">
    <property type="term" value="P:amino acid transport"/>
    <property type="evidence" value="ECO:0007669"/>
    <property type="project" value="UniProtKB-KW"/>
</dbReference>
<dbReference type="InterPro" id="IPR028082">
    <property type="entry name" value="Peripla_BP_I"/>
</dbReference>
<dbReference type="EMBL" id="JACHIJ010000005">
    <property type="protein sequence ID" value="MBB5053487.1"/>
    <property type="molecule type" value="Genomic_DNA"/>
</dbReference>
<gene>
    <name evidence="5" type="ORF">HNQ36_003487</name>
</gene>
<sequence>MRDIKFSANRRRAIKAAGATAALGVYGLLGAPAIAQTTPLRIGILAPRGGMAGTAGEGGIRAVEWSVEQLNAADGIGGRKVELVFQEETTPKETIDRYRKLVLQDKVDAVHGIISSAVSLALAPAAEQSKMLTMLWDGTTQDGVKEMMPNPQYVFRSIDNEVDAVMASLLAIRHFKGKFARIAGINPDYTYGRNTWTTFTALLKKFGIEHTVVAEQWIKPGTMDLTSNVAALKAAAPDLIFTSMVFADLPVFMRQAHNMGLTDGVKFVMPAAGWQQTSLKKEFTPENIVFGHSTLYFANPAASPLQKSFVKWYFDKYTDYPHWECDRAYYCLHLYKAAVEKAMAAKSGSWPTSLEIAEAMPGLTVESLGGPASMRRDHISDQIIFQGLTTHKNDYDFVTLATTESMSTKEIQKPPGADFWEWLQTADLKI</sequence>
<dbReference type="Pfam" id="PF13458">
    <property type="entry name" value="Peripla_BP_6"/>
    <property type="match status" value="1"/>
</dbReference>
<evidence type="ECO:0000256" key="3">
    <source>
        <dbReference type="ARBA" id="ARBA00022970"/>
    </source>
</evidence>
<dbReference type="AlphaFoldDB" id="A0A840N4L3"/>
<reference evidence="5 6" key="1">
    <citation type="submission" date="2020-08" db="EMBL/GenBank/DDBJ databases">
        <title>Genomic Encyclopedia of Type Strains, Phase IV (KMG-IV): sequencing the most valuable type-strain genomes for metagenomic binning, comparative biology and taxonomic classification.</title>
        <authorList>
            <person name="Goeker M."/>
        </authorList>
    </citation>
    <scope>NUCLEOTIDE SEQUENCE [LARGE SCALE GENOMIC DNA]</scope>
    <source>
        <strain evidence="5 6">DSM 17498</strain>
    </source>
</reference>
<dbReference type="CDD" id="cd06330">
    <property type="entry name" value="PBP1_As_SBP-like"/>
    <property type="match status" value="1"/>
</dbReference>